<name>A0A6J8A6N2_MYTCO</name>
<sequence>MPIQVTRLKKLPFVEDNNETVLKVEELVRFLRKHVTEGVKAIRIDNLKLELSKKKELRTVDANTFVTFQGVIVYIFNHINDYAICQTIAAEISKVLCGKTDDGPKSILELYRDIANVNFLQPFGKIAINENNLQTLHINYKANFSENEWEQICRFELKNICEIGQHVNRDISEFITENEQRKEASELINGETVKLNNIIHTYNGLRQSVENYQEYIFKQKPTVTVTECLPSQCINHTNGVHAFVECKAETDLGSLEEQATLVRSDLNKTHGVVVPEVIFLEENTLNGYSCKQCTNDNYHKFHLRDDYFSGKLGNKIVHVLQEYDEDYIDLLEPKTLKHQDNDDNVYCEYCFQKISSHIFKPLDWKRFDLLKEWYLEVPLELQTIFGNLFYQQGHIAKI</sequence>
<dbReference type="AlphaFoldDB" id="A0A6J8A6N2"/>
<dbReference type="OrthoDB" id="6172741at2759"/>
<accession>A0A6J8A6N2</accession>
<proteinExistence type="predicted"/>
<dbReference type="EMBL" id="CACVKT020000743">
    <property type="protein sequence ID" value="CAC5362527.1"/>
    <property type="molecule type" value="Genomic_DNA"/>
</dbReference>
<keyword evidence="2" id="KW-1185">Reference proteome</keyword>
<evidence type="ECO:0000313" key="2">
    <source>
        <dbReference type="Proteomes" id="UP000507470"/>
    </source>
</evidence>
<evidence type="ECO:0000313" key="1">
    <source>
        <dbReference type="EMBL" id="CAC5362527.1"/>
    </source>
</evidence>
<dbReference type="Proteomes" id="UP000507470">
    <property type="component" value="Unassembled WGS sequence"/>
</dbReference>
<organism evidence="1 2">
    <name type="scientific">Mytilus coruscus</name>
    <name type="common">Sea mussel</name>
    <dbReference type="NCBI Taxonomy" id="42192"/>
    <lineage>
        <taxon>Eukaryota</taxon>
        <taxon>Metazoa</taxon>
        <taxon>Spiralia</taxon>
        <taxon>Lophotrochozoa</taxon>
        <taxon>Mollusca</taxon>
        <taxon>Bivalvia</taxon>
        <taxon>Autobranchia</taxon>
        <taxon>Pteriomorphia</taxon>
        <taxon>Mytilida</taxon>
        <taxon>Mytiloidea</taxon>
        <taxon>Mytilidae</taxon>
        <taxon>Mytilinae</taxon>
        <taxon>Mytilus</taxon>
    </lineage>
</organism>
<gene>
    <name evidence="1" type="ORF">MCOR_4261</name>
</gene>
<protein>
    <submittedName>
        <fullName evidence="1">Uncharacterized protein</fullName>
    </submittedName>
</protein>
<reference evidence="1 2" key="1">
    <citation type="submission" date="2020-06" db="EMBL/GenBank/DDBJ databases">
        <authorList>
            <person name="Li R."/>
            <person name="Bekaert M."/>
        </authorList>
    </citation>
    <scope>NUCLEOTIDE SEQUENCE [LARGE SCALE GENOMIC DNA]</scope>
    <source>
        <strain evidence="2">wild</strain>
    </source>
</reference>